<organism evidence="7 8">
    <name type="scientific">Pycnococcus provasolii</name>
    <dbReference type="NCBI Taxonomy" id="41880"/>
    <lineage>
        <taxon>Eukaryota</taxon>
        <taxon>Viridiplantae</taxon>
        <taxon>Chlorophyta</taxon>
        <taxon>Pseudoscourfieldiophyceae</taxon>
        <taxon>Pseudoscourfieldiales</taxon>
        <taxon>Pycnococcaceae</taxon>
        <taxon>Pycnococcus</taxon>
    </lineage>
</organism>
<comment type="caution">
    <text evidence="7">The sequence shown here is derived from an EMBL/GenBank/DDBJ whole genome shotgun (WGS) entry which is preliminary data.</text>
</comment>
<dbReference type="SUPFAM" id="SSF75217">
    <property type="entry name" value="alpha/beta knot"/>
    <property type="match status" value="1"/>
</dbReference>
<protein>
    <recommendedName>
        <fullName evidence="9">tRNA/rRNA methyltransferase SpoU type domain-containing protein</fullName>
    </recommendedName>
</protein>
<evidence type="ECO:0000256" key="3">
    <source>
        <dbReference type="ARBA" id="ARBA00022679"/>
    </source>
</evidence>
<feature type="region of interest" description="Disordered" evidence="4">
    <location>
        <begin position="82"/>
        <end position="107"/>
    </location>
</feature>
<reference evidence="7" key="1">
    <citation type="submission" date="2020-10" db="EMBL/GenBank/DDBJ databases">
        <title>Unveiling of a novel bifunctional photoreceptor, Dualchrome1, isolated from a cosmopolitan green alga.</title>
        <authorList>
            <person name="Suzuki S."/>
            <person name="Kawachi M."/>
        </authorList>
    </citation>
    <scope>NUCLEOTIDE SEQUENCE</scope>
    <source>
        <strain evidence="7">NIES 2893</strain>
    </source>
</reference>
<dbReference type="GO" id="GO:0032259">
    <property type="term" value="P:methylation"/>
    <property type="evidence" value="ECO:0007669"/>
    <property type="project" value="UniProtKB-KW"/>
</dbReference>
<keyword evidence="8" id="KW-1185">Reference proteome</keyword>
<evidence type="ECO:0000313" key="7">
    <source>
        <dbReference type="EMBL" id="GHP03264.1"/>
    </source>
</evidence>
<dbReference type="CDD" id="cd18095">
    <property type="entry name" value="SpoU-like_rRNA-MTase"/>
    <property type="match status" value="1"/>
</dbReference>
<feature type="compositionally biased region" description="Low complexity" evidence="4">
    <location>
        <begin position="82"/>
        <end position="91"/>
    </location>
</feature>
<evidence type="ECO:0000256" key="1">
    <source>
        <dbReference type="ARBA" id="ARBA00007228"/>
    </source>
</evidence>
<feature type="domain" description="tRNA/rRNA methyltransferase SpoU type" evidence="5">
    <location>
        <begin position="221"/>
        <end position="368"/>
    </location>
</feature>
<name>A0A830H887_9CHLO</name>
<dbReference type="PANTHER" id="PTHR43191:SF2">
    <property type="entry name" value="RRNA METHYLTRANSFERASE 3, MITOCHONDRIAL"/>
    <property type="match status" value="1"/>
</dbReference>
<feature type="domain" description="MRM3-like substrate binding" evidence="6">
    <location>
        <begin position="115"/>
        <end position="200"/>
    </location>
</feature>
<evidence type="ECO:0000256" key="2">
    <source>
        <dbReference type="ARBA" id="ARBA00022603"/>
    </source>
</evidence>
<dbReference type="OrthoDB" id="270651at2759"/>
<evidence type="ECO:0000259" key="6">
    <source>
        <dbReference type="Pfam" id="PF22435"/>
    </source>
</evidence>
<dbReference type="InterPro" id="IPR053888">
    <property type="entry name" value="MRM3-like_sub_bind"/>
</dbReference>
<dbReference type="InterPro" id="IPR001537">
    <property type="entry name" value="SpoU_MeTrfase"/>
</dbReference>
<dbReference type="AlphaFoldDB" id="A0A830H887"/>
<dbReference type="InterPro" id="IPR029064">
    <property type="entry name" value="Ribosomal_eL30-like_sf"/>
</dbReference>
<evidence type="ECO:0008006" key="9">
    <source>
        <dbReference type="Google" id="ProtNLM"/>
    </source>
</evidence>
<dbReference type="EMBL" id="BNJQ01000005">
    <property type="protein sequence ID" value="GHP03264.1"/>
    <property type="molecule type" value="Genomic_DNA"/>
</dbReference>
<keyword evidence="2" id="KW-0489">Methyltransferase</keyword>
<dbReference type="Gene3D" id="3.40.1280.10">
    <property type="match status" value="1"/>
</dbReference>
<dbReference type="SUPFAM" id="SSF55315">
    <property type="entry name" value="L30e-like"/>
    <property type="match status" value="1"/>
</dbReference>
<accession>A0A830H887</accession>
<dbReference type="GO" id="GO:0008173">
    <property type="term" value="F:RNA methyltransferase activity"/>
    <property type="evidence" value="ECO:0007669"/>
    <property type="project" value="InterPro"/>
</dbReference>
<dbReference type="Pfam" id="PF00588">
    <property type="entry name" value="SpoU_methylase"/>
    <property type="match status" value="1"/>
</dbReference>
<dbReference type="GO" id="GO:0006396">
    <property type="term" value="P:RNA processing"/>
    <property type="evidence" value="ECO:0007669"/>
    <property type="project" value="InterPro"/>
</dbReference>
<keyword evidence="3" id="KW-0808">Transferase</keyword>
<dbReference type="Pfam" id="PF22435">
    <property type="entry name" value="MRM3-like_sub_bind"/>
    <property type="match status" value="1"/>
</dbReference>
<proteinExistence type="inferred from homology"/>
<evidence type="ECO:0000259" key="5">
    <source>
        <dbReference type="Pfam" id="PF00588"/>
    </source>
</evidence>
<dbReference type="InterPro" id="IPR029028">
    <property type="entry name" value="Alpha/beta_knot_MTases"/>
</dbReference>
<dbReference type="Proteomes" id="UP000660262">
    <property type="component" value="Unassembled WGS sequence"/>
</dbReference>
<sequence length="373" mass="39861">MACCCRVVTARVAFVRCNVSAVVNTPGGGGNFTTVLPRQRGSARGVSAVCWKRCPTYRQGTRALPCSRRLLAAAAAAASSEHSSSAGPLSSDDNASDNNIPPIPHANSRLTAPANAYVKHLVKLRTNAKYRRECGTYVFVGDRPLKESFARMDVRSVLTSEPELWRDEADACDSLAPVIHTADNVLQKISGVRNADAITAVAEVYMMEHTRFAPGDVVTRMLVLDGVQDPGNVGTLLRTATAFGWTHVFLVRPGSCDLYNEKLLRALRGGHTTISVVEGDAEALRSLLAEHDLEMYAADMNGVDVVEVGRNDANEDARTKGIALALGAEGQGVSMPVYELSKSAVCVPMAVRSMESLNVAVAGGILMYELAVK</sequence>
<evidence type="ECO:0000313" key="8">
    <source>
        <dbReference type="Proteomes" id="UP000660262"/>
    </source>
</evidence>
<comment type="similarity">
    <text evidence="1">Belongs to the class IV-like SAM-binding methyltransferase superfamily. RNA methyltransferase TrmH family.</text>
</comment>
<dbReference type="PANTHER" id="PTHR43191">
    <property type="entry name" value="RRNA METHYLTRANSFERASE 3"/>
    <property type="match status" value="1"/>
</dbReference>
<dbReference type="InterPro" id="IPR029026">
    <property type="entry name" value="tRNA_m1G_MTases_N"/>
</dbReference>
<dbReference type="Gene3D" id="3.30.1330.30">
    <property type="match status" value="1"/>
</dbReference>
<dbReference type="InterPro" id="IPR051259">
    <property type="entry name" value="rRNA_Methyltransferase"/>
</dbReference>
<dbReference type="GO" id="GO:0003723">
    <property type="term" value="F:RNA binding"/>
    <property type="evidence" value="ECO:0007669"/>
    <property type="project" value="InterPro"/>
</dbReference>
<evidence type="ECO:0000256" key="4">
    <source>
        <dbReference type="SAM" id="MobiDB-lite"/>
    </source>
</evidence>
<gene>
    <name evidence="7" type="ORF">PPROV_000201900</name>
</gene>